<organism evidence="1 2">
    <name type="scientific">Flavobacterium branchiophilum</name>
    <dbReference type="NCBI Taxonomy" id="55197"/>
    <lineage>
        <taxon>Bacteria</taxon>
        <taxon>Pseudomonadati</taxon>
        <taxon>Bacteroidota</taxon>
        <taxon>Flavobacteriia</taxon>
        <taxon>Flavobacteriales</taxon>
        <taxon>Flavobacteriaceae</taxon>
        <taxon>Flavobacterium</taxon>
    </lineage>
</organism>
<protein>
    <submittedName>
        <fullName evidence="1">Uncharacterized protein</fullName>
    </submittedName>
</protein>
<gene>
    <name evidence="1" type="ORF">B0A77_01470</name>
</gene>
<proteinExistence type="predicted"/>
<dbReference type="EMBL" id="PCMW01000007">
    <property type="protein sequence ID" value="PDS26914.1"/>
    <property type="molecule type" value="Genomic_DNA"/>
</dbReference>
<dbReference type="AlphaFoldDB" id="A0A2H3KGN8"/>
<evidence type="ECO:0000313" key="2">
    <source>
        <dbReference type="Proteomes" id="UP000220828"/>
    </source>
</evidence>
<comment type="caution">
    <text evidence="1">The sequence shown here is derived from an EMBL/GenBank/DDBJ whole genome shotgun (WGS) entry which is preliminary data.</text>
</comment>
<dbReference type="Proteomes" id="UP000220828">
    <property type="component" value="Unassembled WGS sequence"/>
</dbReference>
<accession>A0A2H3KGN8</accession>
<name>A0A2H3KGN8_9FLAO</name>
<evidence type="ECO:0000313" key="1">
    <source>
        <dbReference type="EMBL" id="PDS26914.1"/>
    </source>
</evidence>
<reference evidence="1 2" key="1">
    <citation type="submission" date="2017-09" db="EMBL/GenBank/DDBJ databases">
        <title>Whole genomes of Flavobacteriaceae.</title>
        <authorList>
            <person name="Stine C."/>
            <person name="Li C."/>
            <person name="Tadesse D."/>
        </authorList>
    </citation>
    <scope>NUCLEOTIDE SEQUENCE [LARGE SCALE GENOMIC DNA]</scope>
    <source>
        <strain evidence="1 2">ATCC 35036</strain>
    </source>
</reference>
<sequence length="59" mass="7111">MKKNTKNINLKLHIDNFKCRCVELFLNFSDLKSIDALFLAFHFYIYGEKLPIKYENLRV</sequence>